<dbReference type="EMBL" id="BAABJA010000004">
    <property type="protein sequence ID" value="GAA4662972.1"/>
    <property type="molecule type" value="Genomic_DNA"/>
</dbReference>
<organism evidence="2 3">
    <name type="scientific">Bartonella pachyuromydis</name>
    <dbReference type="NCBI Taxonomy" id="931097"/>
    <lineage>
        <taxon>Bacteria</taxon>
        <taxon>Pseudomonadati</taxon>
        <taxon>Pseudomonadota</taxon>
        <taxon>Alphaproteobacteria</taxon>
        <taxon>Hyphomicrobiales</taxon>
        <taxon>Bartonellaceae</taxon>
        <taxon>Bartonella</taxon>
    </lineage>
</organism>
<keyword evidence="1" id="KW-0472">Membrane</keyword>
<keyword evidence="1" id="KW-0812">Transmembrane</keyword>
<protein>
    <submittedName>
        <fullName evidence="2">Uncharacterized protein</fullName>
    </submittedName>
</protein>
<feature type="transmembrane region" description="Helical" evidence="1">
    <location>
        <begin position="12"/>
        <end position="30"/>
    </location>
</feature>
<gene>
    <name evidence="2" type="ORF">GCM10023262_08930</name>
</gene>
<evidence type="ECO:0000313" key="3">
    <source>
        <dbReference type="Proteomes" id="UP001501699"/>
    </source>
</evidence>
<keyword evidence="3" id="KW-1185">Reference proteome</keyword>
<evidence type="ECO:0000256" key="1">
    <source>
        <dbReference type="SAM" id="Phobius"/>
    </source>
</evidence>
<sequence>MLFLHLYCKKENFLPFTTWLLLAGFGVLLTSNLEMLAYLSEQPQVNNIVEANTLDLQNEYNHSNVNENKKFATLHTDSVLPINIVQDIQALNLFLRTSIIICIQFERLQTQYFTNKRAPPFT</sequence>
<keyword evidence="1" id="KW-1133">Transmembrane helix</keyword>
<dbReference type="Proteomes" id="UP001501699">
    <property type="component" value="Unassembled WGS sequence"/>
</dbReference>
<evidence type="ECO:0000313" key="2">
    <source>
        <dbReference type="EMBL" id="GAA4662972.1"/>
    </source>
</evidence>
<name>A0ABP8VG05_9HYPH</name>
<dbReference type="RefSeq" id="WP_345118920.1">
    <property type="nucleotide sequence ID" value="NZ_BAABJA010000004.1"/>
</dbReference>
<proteinExistence type="predicted"/>
<accession>A0ABP8VG05</accession>
<comment type="caution">
    <text evidence="2">The sequence shown here is derived from an EMBL/GenBank/DDBJ whole genome shotgun (WGS) entry which is preliminary data.</text>
</comment>
<reference evidence="3" key="1">
    <citation type="journal article" date="2019" name="Int. J. Syst. Evol. Microbiol.">
        <title>The Global Catalogue of Microorganisms (GCM) 10K type strain sequencing project: providing services to taxonomists for standard genome sequencing and annotation.</title>
        <authorList>
            <consortium name="The Broad Institute Genomics Platform"/>
            <consortium name="The Broad Institute Genome Sequencing Center for Infectious Disease"/>
            <person name="Wu L."/>
            <person name="Ma J."/>
        </authorList>
    </citation>
    <scope>NUCLEOTIDE SEQUENCE [LARGE SCALE GENOMIC DNA]</scope>
    <source>
        <strain evidence="3">JCM 17714</strain>
    </source>
</reference>